<dbReference type="SUPFAM" id="SSF53474">
    <property type="entry name" value="alpha/beta-Hydrolases"/>
    <property type="match status" value="1"/>
</dbReference>
<dbReference type="EMBL" id="SGIU01000001">
    <property type="protein sequence ID" value="TAI49434.1"/>
    <property type="molecule type" value="Genomic_DNA"/>
</dbReference>
<dbReference type="Proteomes" id="UP000291981">
    <property type="component" value="Unassembled WGS sequence"/>
</dbReference>
<accession>A0A4Q8QHL3</accession>
<dbReference type="RefSeq" id="WP_130611317.1">
    <property type="nucleotide sequence ID" value="NZ_SGIU01000001.1"/>
</dbReference>
<keyword evidence="1" id="KW-0378">Hydrolase</keyword>
<dbReference type="AlphaFoldDB" id="A0A4Q8QHL3"/>
<reference evidence="1 2" key="1">
    <citation type="submission" date="2019-02" db="EMBL/GenBank/DDBJ databases">
        <title>Draft genome sequence of Muricauda sp. 176CP4-71.</title>
        <authorList>
            <person name="Park J.-S."/>
        </authorList>
    </citation>
    <scope>NUCLEOTIDE SEQUENCE [LARGE SCALE GENOMIC DNA]</scope>
    <source>
        <strain evidence="1 2">176CP4-71</strain>
    </source>
</reference>
<dbReference type="InterPro" id="IPR029058">
    <property type="entry name" value="AB_hydrolase_fold"/>
</dbReference>
<keyword evidence="2" id="KW-1185">Reference proteome</keyword>
<sequence>MNILMDIEKPKADVWFASGQTLPYQKNHGQILSHSTENHLDNGVLHIWNKVVGDSQPNEESQWTTMMPGFPDGAFGWAGTEPFLSQLDTDPRLYVEYIGMGASDKPHNYDYSIRERADLVEALWRYHKVKQTVLVTFDFSSLTALELLSRQIDRQGHGLEVETKITKVLFINGGLFADSHSHPIMTTPLLKTPFGRMGAKMAQYSRFAFNLMMKDLWSKEYGVTKEELSEFHTAIGKNKGTVFMSDAAGFVDEHQHNAERWDLKRIFKETYPDIKYMVAGSEKDQFEPKQVIKAQYELEPLGLRVKMFPGGHMTTSEHPNLIAETITSFKST</sequence>
<dbReference type="SUPFAM" id="SSF49452">
    <property type="entry name" value="Starch-binding domain-like"/>
    <property type="match status" value="1"/>
</dbReference>
<dbReference type="OrthoDB" id="9799612at2"/>
<dbReference type="Gene3D" id="3.40.50.1820">
    <property type="entry name" value="alpha/beta hydrolase"/>
    <property type="match status" value="1"/>
</dbReference>
<comment type="caution">
    <text evidence="1">The sequence shown here is derived from an EMBL/GenBank/DDBJ whole genome shotgun (WGS) entry which is preliminary data.</text>
</comment>
<dbReference type="GO" id="GO:0016787">
    <property type="term" value="F:hydrolase activity"/>
    <property type="evidence" value="ECO:0007669"/>
    <property type="project" value="UniProtKB-KW"/>
</dbReference>
<proteinExistence type="predicted"/>
<dbReference type="InterPro" id="IPR013784">
    <property type="entry name" value="Carb-bd-like_fold"/>
</dbReference>
<gene>
    <name evidence="1" type="ORF">EW142_06440</name>
</gene>
<evidence type="ECO:0000313" key="2">
    <source>
        <dbReference type="Proteomes" id="UP000291981"/>
    </source>
</evidence>
<dbReference type="GO" id="GO:0030246">
    <property type="term" value="F:carbohydrate binding"/>
    <property type="evidence" value="ECO:0007669"/>
    <property type="project" value="InterPro"/>
</dbReference>
<evidence type="ECO:0000313" key="1">
    <source>
        <dbReference type="EMBL" id="TAI49434.1"/>
    </source>
</evidence>
<name>A0A4Q8QHL3_9FLAO</name>
<protein>
    <submittedName>
        <fullName evidence="1">Alpha/beta hydrolase</fullName>
    </submittedName>
</protein>
<organism evidence="1 2">
    <name type="scientific">Flagellimonas allohymeniacidonis</name>
    <dbReference type="NCBI Taxonomy" id="2517819"/>
    <lineage>
        <taxon>Bacteria</taxon>
        <taxon>Pseudomonadati</taxon>
        <taxon>Bacteroidota</taxon>
        <taxon>Flavobacteriia</taxon>
        <taxon>Flavobacteriales</taxon>
        <taxon>Flavobacteriaceae</taxon>
        <taxon>Flagellimonas</taxon>
    </lineage>
</organism>